<dbReference type="InterPro" id="IPR014266">
    <property type="entry name" value="PEP-CTERM_TPR_PrsT"/>
</dbReference>
<dbReference type="STRING" id="396588.Tgr7_2393"/>
<evidence type="ECO:0000313" key="4">
    <source>
        <dbReference type="EMBL" id="ACL73471.1"/>
    </source>
</evidence>
<dbReference type="InterPro" id="IPR011990">
    <property type="entry name" value="TPR-like_helical_dom_sf"/>
</dbReference>
<sequence>MFRDMMPMVYGNDGSAGRTLRAFVGAILLLVLANLLGCSPGEDSATRLERAQTLEAAGDVRAAAFELRRILQDDPDHAQARFGLGRLNVLAARGDAAQRELRRALELGIPGDEVMPWLIDALLIQERFADALSEVSSLLSADNASTARWLLRRVEANLGLGRYDELSTDLDAIADYGVEQARVWMAQAQFANHQGDSAAALNLARKAARADPDDPRTAFTHGWLALRQALFQEAESALLESTRAARARANDSDLTRANLLLVEARLGQGKTSEAEAVIVELESLLGDIPELSYLKGLVAYRQGNFGVARDSLRDTLQRRPEHHQARLLAGGTAFALNEYEEASRQLRRYLAVVPSNDAARRLLAAAQARLGRHGDAMAVLEPLRAGGQDAESVALLAMIGRSATVSGEFETAESAFREALAASPGDPALRGDLARLHAAQGRYDEAIDQLSALVREGDAAAELFLVRTLVASGNVALALSQARALAERSPDRPEWHTLVGLIQLQQGERTQGRASLINALNVDDAYLPALLALGRLGLEEGNQASAERYFNAVLRIEPRHGLAMLGLAESAVRRGDVSTAESWLQRAVEANPDAVLPRLWLSRFHAQSGNADAAISTAREAVAASPRDPRALGLLAELQARNGDLDGAADTYGMLINVVPDDLTGRLALAGIAAQQGREGEARQHINAALEVAPRDLRVLEQAGRVELILGQVDASLAYARQARESYPSSPVGWMLEADALVSAGRHEQARDAYARAHRVLPASLSARRLAQMAERAGDERQALEVLQDWLETSPQDVSAMLNLAMLHQRHGRRNEAEVLYGQVLTFDPDQVAALNNLAWLYHERQDSRALEMARKAYELQPGAATSHTYGWMLVESGDVASGLSLIESAAEAAPIPEVRYRLAVALTRAGDDPRARQVLGQLLGEHAQFQQRTEAEALYRSLQ</sequence>
<dbReference type="Pfam" id="PF14559">
    <property type="entry name" value="TPR_19"/>
    <property type="match status" value="3"/>
</dbReference>
<dbReference type="SUPFAM" id="SSF48452">
    <property type="entry name" value="TPR-like"/>
    <property type="match status" value="5"/>
</dbReference>
<evidence type="ECO:0000256" key="2">
    <source>
        <dbReference type="ARBA" id="ARBA00022803"/>
    </source>
</evidence>
<keyword evidence="1" id="KW-0677">Repeat</keyword>
<dbReference type="InterPro" id="IPR051012">
    <property type="entry name" value="CellSynth/LPSAsmb/PSIAsmb"/>
</dbReference>
<dbReference type="PROSITE" id="PS50005">
    <property type="entry name" value="TPR"/>
    <property type="match status" value="3"/>
</dbReference>
<proteinExistence type="predicted"/>
<dbReference type="KEGG" id="tgr:Tgr7_2393"/>
<feature type="repeat" description="TPR" evidence="3">
    <location>
        <begin position="798"/>
        <end position="831"/>
    </location>
</feature>
<gene>
    <name evidence="4" type="ordered locus">Tgr7_2393</name>
</gene>
<dbReference type="eggNOG" id="COG0457">
    <property type="taxonomic scope" value="Bacteria"/>
</dbReference>
<name>B8GVC5_THISH</name>
<accession>B8GVC5</accession>
<dbReference type="Proteomes" id="UP000002383">
    <property type="component" value="Chromosome"/>
</dbReference>
<reference evidence="4 5" key="1">
    <citation type="journal article" date="2011" name="Stand. Genomic Sci.">
        <title>Complete genome sequence of 'Thioalkalivibrio sulfidophilus' HL-EbGr7.</title>
        <authorList>
            <person name="Muyzer G."/>
            <person name="Sorokin D.Y."/>
            <person name="Mavromatis K."/>
            <person name="Lapidus A."/>
            <person name="Clum A."/>
            <person name="Ivanova N."/>
            <person name="Pati A."/>
            <person name="d'Haeseleer P."/>
            <person name="Woyke T."/>
            <person name="Kyrpides N.C."/>
        </authorList>
    </citation>
    <scope>NUCLEOTIDE SEQUENCE [LARGE SCALE GENOMIC DNA]</scope>
    <source>
        <strain evidence="4 5">HL-EbGR7</strain>
    </source>
</reference>
<dbReference type="RefSeq" id="WP_012638946.1">
    <property type="nucleotide sequence ID" value="NC_011901.1"/>
</dbReference>
<dbReference type="HOGENOM" id="CLU_007251_0_1_6"/>
<evidence type="ECO:0000256" key="3">
    <source>
        <dbReference type="PROSITE-ProRule" id="PRU00339"/>
    </source>
</evidence>
<feature type="repeat" description="TPR" evidence="3">
    <location>
        <begin position="527"/>
        <end position="560"/>
    </location>
</feature>
<evidence type="ECO:0000313" key="5">
    <source>
        <dbReference type="Proteomes" id="UP000002383"/>
    </source>
</evidence>
<dbReference type="AlphaFoldDB" id="B8GVC5"/>
<dbReference type="SMART" id="SM00028">
    <property type="entry name" value="TPR"/>
    <property type="match status" value="16"/>
</dbReference>
<keyword evidence="2 3" id="KW-0802">TPR repeat</keyword>
<dbReference type="PANTHER" id="PTHR45586">
    <property type="entry name" value="TPR REPEAT-CONTAINING PROTEIN PA4667"/>
    <property type="match status" value="1"/>
</dbReference>
<organism evidence="4 5">
    <name type="scientific">Thioalkalivibrio sulfidiphilus (strain HL-EbGR7)</name>
    <dbReference type="NCBI Taxonomy" id="396588"/>
    <lineage>
        <taxon>Bacteria</taxon>
        <taxon>Pseudomonadati</taxon>
        <taxon>Pseudomonadota</taxon>
        <taxon>Gammaproteobacteria</taxon>
        <taxon>Chromatiales</taxon>
        <taxon>Ectothiorhodospiraceae</taxon>
        <taxon>Thioalkalivibrio</taxon>
    </lineage>
</organism>
<protein>
    <submittedName>
        <fullName evidence="4">TPR repeat-containing protein</fullName>
    </submittedName>
</protein>
<dbReference type="NCBIfam" id="TIGR02917">
    <property type="entry name" value="PEP_TPR_lipo"/>
    <property type="match status" value="1"/>
</dbReference>
<dbReference type="Pfam" id="PF13432">
    <property type="entry name" value="TPR_16"/>
    <property type="match status" value="7"/>
</dbReference>
<dbReference type="EMBL" id="CP001339">
    <property type="protein sequence ID" value="ACL73471.1"/>
    <property type="molecule type" value="Genomic_DNA"/>
</dbReference>
<feature type="repeat" description="TPR" evidence="3">
    <location>
        <begin position="393"/>
        <end position="426"/>
    </location>
</feature>
<dbReference type="InterPro" id="IPR019734">
    <property type="entry name" value="TPR_rpt"/>
</dbReference>
<dbReference type="Gene3D" id="1.25.40.10">
    <property type="entry name" value="Tetratricopeptide repeat domain"/>
    <property type="match status" value="4"/>
</dbReference>
<dbReference type="PANTHER" id="PTHR45586:SF1">
    <property type="entry name" value="LIPOPOLYSACCHARIDE ASSEMBLY PROTEIN B"/>
    <property type="match status" value="1"/>
</dbReference>
<keyword evidence="5" id="KW-1185">Reference proteome</keyword>
<evidence type="ECO:0000256" key="1">
    <source>
        <dbReference type="ARBA" id="ARBA00022737"/>
    </source>
</evidence>